<feature type="transmembrane region" description="Helical" evidence="1">
    <location>
        <begin position="175"/>
        <end position="194"/>
    </location>
</feature>
<keyword evidence="1" id="KW-1133">Transmembrane helix</keyword>
<dbReference type="EMBL" id="CP014327">
    <property type="protein sequence ID" value="AML50298.1"/>
    <property type="molecule type" value="Genomic_DNA"/>
</dbReference>
<feature type="transmembrane region" description="Helical" evidence="1">
    <location>
        <begin position="256"/>
        <end position="276"/>
    </location>
</feature>
<dbReference type="STRING" id="1579316.RC74_02580"/>
<dbReference type="AlphaFoldDB" id="A0A126UW58"/>
<dbReference type="Proteomes" id="UP000070371">
    <property type="component" value="Chromosome"/>
</dbReference>
<evidence type="ECO:0000313" key="3">
    <source>
        <dbReference type="Proteomes" id="UP000070371"/>
    </source>
</evidence>
<gene>
    <name evidence="2" type="ORF">RC74_02580</name>
</gene>
<evidence type="ECO:0000256" key="1">
    <source>
        <dbReference type="SAM" id="Phobius"/>
    </source>
</evidence>
<feature type="transmembrane region" description="Helical" evidence="1">
    <location>
        <begin position="60"/>
        <end position="79"/>
    </location>
</feature>
<name>A0A126UW58_9RHOB</name>
<evidence type="ECO:0000313" key="2">
    <source>
        <dbReference type="EMBL" id="AML50298.1"/>
    </source>
</evidence>
<keyword evidence="1" id="KW-0812">Transmembrane</keyword>
<feature type="transmembrane region" description="Helical" evidence="1">
    <location>
        <begin position="29"/>
        <end position="48"/>
    </location>
</feature>
<evidence type="ECO:0008006" key="4">
    <source>
        <dbReference type="Google" id="ProtNLM"/>
    </source>
</evidence>
<sequence length="476" mass="50886">MSFAIVQLGLALCLLPALVWVGVSRLGPVGAVFFGVSILAIATSMVGGQTDTSSSISVHYNRWAWAIGLTGLALAVLMPRKPSSGARMFEGAAIGVIMAVLALLKVTFFLGFTVPVVVGLLLHKNNKGLGVAIFAGLGVVAATTLVMGVTFWGAYFDDLIRVATSKNRPFPGESLMSLLTAPQYLATSIVAFMACVTLRQSDQGKAAFLLLICLPGFYYITFQNFGNDPIWLIFLMVFLMANRPDRDMRNAMGWSMRGAAAIITGAAFAIVAPIYLNVLTSSLHHYAVNTASYAPFLPIVAEDIQTANIRSQSVSTLQRVDGGASGLEGFVSEPLEKEPRMLGGIVFPECQNQTGVVATVHAISGAISQIIPAKGGALYVADVVSAHWIEAGMMPAKGSAPWYYGGLPGFENAEYLLVPKCPALLSVRNAMLAEIQAHENVLLTPLDETPLYGFFRIDVLDVEKSSKNEVEREQKS</sequence>
<keyword evidence="3" id="KW-1185">Reference proteome</keyword>
<protein>
    <recommendedName>
        <fullName evidence="4">Glycosyltransferase RgtA/B/C/D-like domain-containing protein</fullName>
    </recommendedName>
</protein>
<reference evidence="2 3" key="1">
    <citation type="submission" date="2016-02" db="EMBL/GenBank/DDBJ databases">
        <title>Complete genome sequence of Halocynthiibacter arcticus PAMC 20958t from arctic marine sediment.</title>
        <authorList>
            <person name="Lee Y.M."/>
            <person name="Baek K."/>
            <person name="Lee H.K."/>
            <person name="Shin S.C."/>
        </authorList>
    </citation>
    <scope>NUCLEOTIDE SEQUENCE [LARGE SCALE GENOMIC DNA]</scope>
    <source>
        <strain evidence="2">PAMC 20958</strain>
    </source>
</reference>
<dbReference type="KEGG" id="hat:RC74_02580"/>
<accession>A0A126UW58</accession>
<feature type="transmembrane region" description="Helical" evidence="1">
    <location>
        <begin position="228"/>
        <end position="244"/>
    </location>
</feature>
<feature type="transmembrane region" description="Helical" evidence="1">
    <location>
        <begin position="91"/>
        <end position="122"/>
    </location>
</feature>
<organism evidence="2 3">
    <name type="scientific">Falsihalocynthiibacter arcticus</name>
    <dbReference type="NCBI Taxonomy" id="1579316"/>
    <lineage>
        <taxon>Bacteria</taxon>
        <taxon>Pseudomonadati</taxon>
        <taxon>Pseudomonadota</taxon>
        <taxon>Alphaproteobacteria</taxon>
        <taxon>Rhodobacterales</taxon>
        <taxon>Roseobacteraceae</taxon>
        <taxon>Falsihalocynthiibacter</taxon>
    </lineage>
</organism>
<feature type="transmembrane region" description="Helical" evidence="1">
    <location>
        <begin position="129"/>
        <end position="155"/>
    </location>
</feature>
<proteinExistence type="predicted"/>
<keyword evidence="1" id="KW-0472">Membrane</keyword>